<dbReference type="GeneID" id="108627067"/>
<comment type="function">
    <text evidence="6">Accessory subunit of the DNA polymerase alpha complex (also known as the alpha DNA polymerase-primase complex) which plays an essential role in the initiation of DNA synthesis.</text>
</comment>
<name>A0AAJ7J407_9HYME</name>
<proteinExistence type="inferred from homology"/>
<feature type="domain" description="DNA polymerase alpha subunit B OB" evidence="10">
    <location>
        <begin position="213"/>
        <end position="325"/>
    </location>
</feature>
<evidence type="ECO:0000313" key="11">
    <source>
        <dbReference type="Proteomes" id="UP000694925"/>
    </source>
</evidence>
<reference evidence="12" key="1">
    <citation type="submission" date="2025-08" db="UniProtKB">
        <authorList>
            <consortium name="RefSeq"/>
        </authorList>
    </citation>
    <scope>IDENTIFICATION</scope>
    <source>
        <tissue evidence="12">Whole body</tissue>
    </source>
</reference>
<dbReference type="KEGG" id="ccal:108627067"/>
<dbReference type="Gene3D" id="1.10.8.530">
    <property type="entry name" value="DNA polymerase alpha-primase, subunit B, N-terminal domain"/>
    <property type="match status" value="1"/>
</dbReference>
<dbReference type="PIRSF" id="PIRSF018300">
    <property type="entry name" value="DNA_pol_alph_2"/>
    <property type="match status" value="1"/>
</dbReference>
<evidence type="ECO:0000256" key="1">
    <source>
        <dbReference type="ARBA" id="ARBA00004123"/>
    </source>
</evidence>
<evidence type="ECO:0000256" key="5">
    <source>
        <dbReference type="ARBA" id="ARBA00023242"/>
    </source>
</evidence>
<gene>
    <name evidence="12" type="primary">LOC108627067</name>
</gene>
<evidence type="ECO:0000256" key="2">
    <source>
        <dbReference type="ARBA" id="ARBA00007299"/>
    </source>
</evidence>
<dbReference type="PANTHER" id="PTHR23061">
    <property type="entry name" value="DNA POLYMERASE 2 ALPHA 70 KDA SUBUNIT"/>
    <property type="match status" value="1"/>
</dbReference>
<evidence type="ECO:0000256" key="7">
    <source>
        <dbReference type="SAM" id="MobiDB-lite"/>
    </source>
</evidence>
<dbReference type="PANTHER" id="PTHR23061:SF12">
    <property type="entry name" value="DNA POLYMERASE ALPHA SUBUNIT B"/>
    <property type="match status" value="1"/>
</dbReference>
<comment type="subcellular location">
    <subcellularLocation>
        <location evidence="1 6">Nucleus</location>
    </subcellularLocation>
</comment>
<dbReference type="Pfam" id="PF22062">
    <property type="entry name" value="OB_DPOA2"/>
    <property type="match status" value="1"/>
</dbReference>
<evidence type="ECO:0000256" key="4">
    <source>
        <dbReference type="ARBA" id="ARBA00022705"/>
    </source>
</evidence>
<dbReference type="Pfam" id="PF04042">
    <property type="entry name" value="DNA_pol_E_B"/>
    <property type="match status" value="1"/>
</dbReference>
<dbReference type="GO" id="GO:0006270">
    <property type="term" value="P:DNA replication initiation"/>
    <property type="evidence" value="ECO:0007669"/>
    <property type="project" value="TreeGrafter"/>
</dbReference>
<dbReference type="Pfam" id="PF08418">
    <property type="entry name" value="Pol_alpha_B_N"/>
    <property type="match status" value="1"/>
</dbReference>
<protein>
    <recommendedName>
        <fullName evidence="3 6">DNA polymerase alpha subunit B</fullName>
    </recommendedName>
</protein>
<comment type="similarity">
    <text evidence="2 6">Belongs to the DNA polymerase alpha subunit B family.</text>
</comment>
<feature type="domain" description="DNA polymerase alpha/delta/epsilon subunit B" evidence="8">
    <location>
        <begin position="344"/>
        <end position="545"/>
    </location>
</feature>
<dbReference type="Proteomes" id="UP000694925">
    <property type="component" value="Unplaced"/>
</dbReference>
<dbReference type="CTD" id="136028709"/>
<evidence type="ECO:0000313" key="12">
    <source>
        <dbReference type="RefSeq" id="XP_017883598.1"/>
    </source>
</evidence>
<feature type="region of interest" description="Disordered" evidence="7">
    <location>
        <begin position="109"/>
        <end position="135"/>
    </location>
</feature>
<dbReference type="GO" id="GO:0005658">
    <property type="term" value="C:alpha DNA polymerase:primase complex"/>
    <property type="evidence" value="ECO:0007669"/>
    <property type="project" value="TreeGrafter"/>
</dbReference>
<dbReference type="InterPro" id="IPR043034">
    <property type="entry name" value="DNA_pol_alpha_B_N_sf"/>
</dbReference>
<dbReference type="InterPro" id="IPR013627">
    <property type="entry name" value="Pol_alpha_B_N"/>
</dbReference>
<dbReference type="InterPro" id="IPR016722">
    <property type="entry name" value="DNA_pol_alpha_bsu"/>
</dbReference>
<evidence type="ECO:0000256" key="3">
    <source>
        <dbReference type="ARBA" id="ARBA00018596"/>
    </source>
</evidence>
<evidence type="ECO:0000259" key="10">
    <source>
        <dbReference type="Pfam" id="PF22062"/>
    </source>
</evidence>
<keyword evidence="11" id="KW-1185">Reference proteome</keyword>
<organism evidence="11 12">
    <name type="scientific">Ceratina calcarata</name>
    <dbReference type="NCBI Taxonomy" id="156304"/>
    <lineage>
        <taxon>Eukaryota</taxon>
        <taxon>Metazoa</taxon>
        <taxon>Ecdysozoa</taxon>
        <taxon>Arthropoda</taxon>
        <taxon>Hexapoda</taxon>
        <taxon>Insecta</taxon>
        <taxon>Pterygota</taxon>
        <taxon>Neoptera</taxon>
        <taxon>Endopterygota</taxon>
        <taxon>Hymenoptera</taxon>
        <taxon>Apocrita</taxon>
        <taxon>Aculeata</taxon>
        <taxon>Apoidea</taxon>
        <taxon>Anthophila</taxon>
        <taxon>Apidae</taxon>
        <taxon>Ceratina</taxon>
        <taxon>Zadontomerus</taxon>
    </lineage>
</organism>
<keyword evidence="5 6" id="KW-0539">Nucleus</keyword>
<dbReference type="GO" id="GO:0003677">
    <property type="term" value="F:DNA binding"/>
    <property type="evidence" value="ECO:0007669"/>
    <property type="project" value="InterPro"/>
</dbReference>
<dbReference type="Gene3D" id="3.60.21.60">
    <property type="match status" value="2"/>
</dbReference>
<sequence length="592" mass="68031">MVSEESLIYHFINLDCDISVVDKYALDKCLQICVAHDITEENFVQSWLSYTKKYFINVTPTINELIKFEDVIFNKNKNNSIREAIKTMSINDEENDLFNNVLDMYENPQDSSLKQTTSTSSKRARSLSQETENGNKLRAVDRDFTASTYEPSPNIPNRAPSITVRGKILLSFGLKVDKWKKENEELSILKADVPLVPHNVQYMYEMLDRQRQLMVERCETFGRRLCEIWKRTEPEDSDVHSVENIMARPATLFRTYGRIFLKAEKGTHKKIILLEGCEPFKGNTKSTVVRMNFDRLKSYAIFPGQIIGVEGILNTKGVLTATQLFTKGHVRLFDAPKLCKDIKIYVAAGPFTSISDLNYQPLWDFMERVAEDEPDVLVLIGPFMEVDHPNIRDLSDTFGDFFHKLLSKILHYLQGKFTRVILVPSYRDAHHDSVFPTPEFVLNSNKVGPTSTIVHCMPDPCIININGLHIGITSVDSLKHFGLKELSFQSATDRISRLADHLLSQASFYPMYPYFKGLPFDITLWKEYGCFPKQPHIMILPSDIKFYCKSISNCLVVNPERLHKYNYARICVKPVRNDTWEPNDVSCEIAKV</sequence>
<accession>A0AAJ7J407</accession>
<feature type="domain" description="DNA polymerase alpha subunit B N-terminal" evidence="9">
    <location>
        <begin position="5"/>
        <end position="75"/>
    </location>
</feature>
<dbReference type="RefSeq" id="XP_017883598.1">
    <property type="nucleotide sequence ID" value="XM_018028109.2"/>
</dbReference>
<keyword evidence="4 6" id="KW-0235">DNA replication</keyword>
<evidence type="ECO:0000256" key="6">
    <source>
        <dbReference type="PIRNR" id="PIRNR018300"/>
    </source>
</evidence>
<evidence type="ECO:0000259" key="9">
    <source>
        <dbReference type="Pfam" id="PF08418"/>
    </source>
</evidence>
<dbReference type="InterPro" id="IPR054300">
    <property type="entry name" value="OB_DPOA2"/>
</dbReference>
<dbReference type="InterPro" id="IPR007185">
    <property type="entry name" value="DNA_pol_a/d/e_bsu"/>
</dbReference>
<dbReference type="AlphaFoldDB" id="A0AAJ7J407"/>
<evidence type="ECO:0000259" key="8">
    <source>
        <dbReference type="Pfam" id="PF04042"/>
    </source>
</evidence>